<protein>
    <submittedName>
        <fullName evidence="1">Uncharacterized protein</fullName>
    </submittedName>
</protein>
<dbReference type="EMBL" id="BLKC01000063">
    <property type="protein sequence ID" value="GFF45735.1"/>
    <property type="molecule type" value="Genomic_DNA"/>
</dbReference>
<reference evidence="1 2" key="1">
    <citation type="submission" date="2020-01" db="EMBL/GenBank/DDBJ databases">
        <title>Draft genome sequence of Aspergillus udagawae IFM 46972.</title>
        <authorList>
            <person name="Takahashi H."/>
            <person name="Yaguchi T."/>
        </authorList>
    </citation>
    <scope>NUCLEOTIDE SEQUENCE [LARGE SCALE GENOMIC DNA]</scope>
    <source>
        <strain evidence="1 2">IFM 46972</strain>
    </source>
</reference>
<dbReference type="AlphaFoldDB" id="A0A8H3P9T4"/>
<evidence type="ECO:0000313" key="2">
    <source>
        <dbReference type="Proteomes" id="UP000465221"/>
    </source>
</evidence>
<organism evidence="1 2">
    <name type="scientific">Aspergillus udagawae</name>
    <dbReference type="NCBI Taxonomy" id="91492"/>
    <lineage>
        <taxon>Eukaryota</taxon>
        <taxon>Fungi</taxon>
        <taxon>Dikarya</taxon>
        <taxon>Ascomycota</taxon>
        <taxon>Pezizomycotina</taxon>
        <taxon>Eurotiomycetes</taxon>
        <taxon>Eurotiomycetidae</taxon>
        <taxon>Eurotiales</taxon>
        <taxon>Aspergillaceae</taxon>
        <taxon>Aspergillus</taxon>
        <taxon>Aspergillus subgen. Fumigati</taxon>
    </lineage>
</organism>
<dbReference type="Proteomes" id="UP000465221">
    <property type="component" value="Unassembled WGS sequence"/>
</dbReference>
<name>A0A8H3P9T4_9EURO</name>
<sequence length="106" mass="11870">MSCLCTRRSDIIRRTLEASHVRPFQAGVFRRCGDRLVERRLASVFCFHRGKLRLLLQFCFISGCTVRIDGLFGKVVGSAASCRILNETLTDAKSSPADPVNMSMMN</sequence>
<accession>A0A8H3P9T4</accession>
<gene>
    <name evidence="1" type="ORF">IFM46972_07870</name>
</gene>
<comment type="caution">
    <text evidence="1">The sequence shown here is derived from an EMBL/GenBank/DDBJ whole genome shotgun (WGS) entry which is preliminary data.</text>
</comment>
<proteinExistence type="predicted"/>
<evidence type="ECO:0000313" key="1">
    <source>
        <dbReference type="EMBL" id="GFF45735.1"/>
    </source>
</evidence>